<dbReference type="Pfam" id="PF13649">
    <property type="entry name" value="Methyltransf_25"/>
    <property type="match status" value="1"/>
</dbReference>
<organism evidence="2 3">
    <name type="scientific">Paramecium pentaurelia</name>
    <dbReference type="NCBI Taxonomy" id="43138"/>
    <lineage>
        <taxon>Eukaryota</taxon>
        <taxon>Sar</taxon>
        <taxon>Alveolata</taxon>
        <taxon>Ciliophora</taxon>
        <taxon>Intramacronucleata</taxon>
        <taxon>Oligohymenophorea</taxon>
        <taxon>Peniculida</taxon>
        <taxon>Parameciidae</taxon>
        <taxon>Paramecium</taxon>
    </lineage>
</organism>
<reference evidence="2" key="1">
    <citation type="submission" date="2021-01" db="EMBL/GenBank/DDBJ databases">
        <authorList>
            <consortium name="Genoscope - CEA"/>
            <person name="William W."/>
        </authorList>
    </citation>
    <scope>NUCLEOTIDE SEQUENCE</scope>
</reference>
<proteinExistence type="predicted"/>
<dbReference type="EMBL" id="CAJJDO010000007">
    <property type="protein sequence ID" value="CAD8138665.1"/>
    <property type="molecule type" value="Genomic_DNA"/>
</dbReference>
<dbReference type="PANTHER" id="PTHR14741:SF32">
    <property type="entry name" value="TRIMETHYLGUANOSINE SYNTHASE"/>
    <property type="match status" value="1"/>
</dbReference>
<dbReference type="PANTHER" id="PTHR14741">
    <property type="entry name" value="S-ADENOSYLMETHIONINE-DEPENDENT METHYLTRANSFERASE RELATED"/>
    <property type="match status" value="1"/>
</dbReference>
<evidence type="ECO:0000313" key="2">
    <source>
        <dbReference type="EMBL" id="CAD8138665.1"/>
    </source>
</evidence>
<sequence length="457" mass="53507">MQLRQLDEDDEEETCFLCFKISRNKQARRSSKTQTNDKMSMQNLSFDHHIAESRRQIIQDSIIKLTDSVLKISDYPKNKLFFLKNKASKEEIIAKITEKKFNINDLSGSTQSLDSQKSSIQEQLQQIEHTPDNVARYIAKRLKEFVIITDLGCGTGGNTVQLARECPYVIGVEIDSKFIELAKKNCQHSTVNVDLINADIFTLNNLKTDVIFVNPSLNIETLPQKDQIKHCNPDIKKILFNHQKNTKNFVFQLPPQIDISQLPLLLNINSQFGYFRQNYPSFFSIEIEQIILNQQLEYIVVYCGDVSDIKQSEIIKFLTKQFRKVQPDCNSIQKQHLFWLFELIFRNIGIQNLTYRTVEAIKQKKSIENFCKFIQQQFQINQDLYQIYINHNKNDKNDIYSASKQDNDQQDIDNMSPSNFSYKQIEVANMNYSYTNENVFEDEEIETQNSFVMNFKH</sequence>
<dbReference type="AlphaFoldDB" id="A0A8S1SEG1"/>
<accession>A0A8S1SEG1</accession>
<protein>
    <recommendedName>
        <fullName evidence="1">Methyltransferase domain-containing protein</fullName>
    </recommendedName>
</protein>
<keyword evidence="3" id="KW-1185">Reference proteome</keyword>
<dbReference type="InterPro" id="IPR041698">
    <property type="entry name" value="Methyltransf_25"/>
</dbReference>
<name>A0A8S1SEG1_9CILI</name>
<feature type="domain" description="Methyltransferase" evidence="1">
    <location>
        <begin position="148"/>
        <end position="219"/>
    </location>
</feature>
<dbReference type="Proteomes" id="UP000689195">
    <property type="component" value="Unassembled WGS sequence"/>
</dbReference>
<dbReference type="OrthoDB" id="194443at2759"/>
<evidence type="ECO:0000313" key="3">
    <source>
        <dbReference type="Proteomes" id="UP000689195"/>
    </source>
</evidence>
<evidence type="ECO:0000259" key="1">
    <source>
        <dbReference type="Pfam" id="PF13649"/>
    </source>
</evidence>
<dbReference type="GO" id="GO:0071164">
    <property type="term" value="F:RNA cap trimethylguanosine synthase activity"/>
    <property type="evidence" value="ECO:0007669"/>
    <property type="project" value="TreeGrafter"/>
</dbReference>
<dbReference type="CDD" id="cd02440">
    <property type="entry name" value="AdoMet_MTases"/>
    <property type="match status" value="1"/>
</dbReference>
<comment type="caution">
    <text evidence="2">The sequence shown here is derived from an EMBL/GenBank/DDBJ whole genome shotgun (WGS) entry which is preliminary data.</text>
</comment>
<gene>
    <name evidence="2" type="ORF">PPENT_87.1.T0070248</name>
</gene>
<dbReference type="GO" id="GO:0005634">
    <property type="term" value="C:nucleus"/>
    <property type="evidence" value="ECO:0007669"/>
    <property type="project" value="TreeGrafter"/>
</dbReference>